<dbReference type="InterPro" id="IPR000483">
    <property type="entry name" value="Cys-rich_flank_reg_C"/>
</dbReference>
<gene>
    <name evidence="10" type="ORF">AMELA_G00278910</name>
</gene>
<evidence type="ECO:0000256" key="7">
    <source>
        <dbReference type="SAM" id="MobiDB-lite"/>
    </source>
</evidence>
<keyword evidence="5" id="KW-0393">Immunoglobulin domain</keyword>
<feature type="region of interest" description="Disordered" evidence="7">
    <location>
        <begin position="835"/>
        <end position="861"/>
    </location>
</feature>
<comment type="subunit">
    <text evidence="6">Exists in a dynamic equilibrium between monomeric (low affinity) and dimeric (high affinity) structures. Binds SH2B2. Interacts with SQSTM1 and KIDINS220. Interacts with PTPRS. Interacts with MAPK8IP3/JIP3.</text>
</comment>
<dbReference type="AlphaFoldDB" id="A0A7J5ZJS9"/>
<feature type="compositionally biased region" description="Polar residues" evidence="7">
    <location>
        <begin position="711"/>
        <end position="720"/>
    </location>
</feature>
<evidence type="ECO:0000256" key="2">
    <source>
        <dbReference type="ARBA" id="ARBA00022729"/>
    </source>
</evidence>
<dbReference type="PROSITE" id="PS50835">
    <property type="entry name" value="IG_LIKE"/>
    <property type="match status" value="1"/>
</dbReference>
<evidence type="ECO:0000256" key="5">
    <source>
        <dbReference type="ARBA" id="ARBA00023319"/>
    </source>
</evidence>
<evidence type="ECO:0000256" key="6">
    <source>
        <dbReference type="ARBA" id="ARBA00047078"/>
    </source>
</evidence>
<dbReference type="PANTHER" id="PTHR24369:SF210">
    <property type="entry name" value="CHAOPTIN-RELATED"/>
    <property type="match status" value="1"/>
</dbReference>
<evidence type="ECO:0000256" key="1">
    <source>
        <dbReference type="ARBA" id="ARBA00022614"/>
    </source>
</evidence>
<keyword evidence="4" id="KW-1015">Disulfide bond</keyword>
<keyword evidence="8" id="KW-1133">Transmembrane helix</keyword>
<evidence type="ECO:0000313" key="11">
    <source>
        <dbReference type="Proteomes" id="UP000593565"/>
    </source>
</evidence>
<dbReference type="InterPro" id="IPR013151">
    <property type="entry name" value="Immunoglobulin_dom"/>
</dbReference>
<organism evidence="10 11">
    <name type="scientific">Ameiurus melas</name>
    <name type="common">Black bullhead</name>
    <name type="synonym">Silurus melas</name>
    <dbReference type="NCBI Taxonomy" id="219545"/>
    <lineage>
        <taxon>Eukaryota</taxon>
        <taxon>Metazoa</taxon>
        <taxon>Chordata</taxon>
        <taxon>Craniata</taxon>
        <taxon>Vertebrata</taxon>
        <taxon>Euteleostomi</taxon>
        <taxon>Actinopterygii</taxon>
        <taxon>Neopterygii</taxon>
        <taxon>Teleostei</taxon>
        <taxon>Ostariophysi</taxon>
        <taxon>Siluriformes</taxon>
        <taxon>Ictaluridae</taxon>
        <taxon>Ameiurus</taxon>
    </lineage>
</organism>
<keyword evidence="3" id="KW-0677">Repeat</keyword>
<dbReference type="InterPro" id="IPR003599">
    <property type="entry name" value="Ig_sub"/>
</dbReference>
<name>A0A7J5ZJS9_AMEME</name>
<dbReference type="SMART" id="SM00369">
    <property type="entry name" value="LRR_TYP"/>
    <property type="match status" value="5"/>
</dbReference>
<comment type="caution">
    <text evidence="10">The sequence shown here is derived from an EMBL/GenBank/DDBJ whole genome shotgun (WGS) entry which is preliminary data.</text>
</comment>
<reference evidence="10 11" key="1">
    <citation type="submission" date="2020-02" db="EMBL/GenBank/DDBJ databases">
        <title>A chromosome-scale genome assembly of the black bullhead catfish (Ameiurus melas).</title>
        <authorList>
            <person name="Wen M."/>
            <person name="Zham M."/>
            <person name="Cabau C."/>
            <person name="Klopp C."/>
            <person name="Donnadieu C."/>
            <person name="Roques C."/>
            <person name="Bouchez O."/>
            <person name="Lampietro C."/>
            <person name="Jouanno E."/>
            <person name="Herpin A."/>
            <person name="Louis A."/>
            <person name="Berthelot C."/>
            <person name="Parey E."/>
            <person name="Roest-Crollius H."/>
            <person name="Braasch I."/>
            <person name="Postlethwait J."/>
            <person name="Robinson-Rechavi M."/>
            <person name="Echchiki A."/>
            <person name="Begum T."/>
            <person name="Montfort J."/>
            <person name="Schartl M."/>
            <person name="Bobe J."/>
            <person name="Guiguen Y."/>
        </authorList>
    </citation>
    <scope>NUCLEOTIDE SEQUENCE [LARGE SCALE GENOMIC DNA]</scope>
    <source>
        <strain evidence="10">M_S1</strain>
        <tissue evidence="10">Blood</tissue>
    </source>
</reference>
<accession>A0A7J5ZJS9</accession>
<dbReference type="Gene3D" id="2.60.40.10">
    <property type="entry name" value="Immunoglobulins"/>
    <property type="match status" value="1"/>
</dbReference>
<keyword evidence="8" id="KW-0812">Transmembrane</keyword>
<feature type="region of interest" description="Disordered" evidence="7">
    <location>
        <begin position="559"/>
        <end position="635"/>
    </location>
</feature>
<sequence length="960" mass="108031">MFMCFSNTEQTLILGLAVMLLSSVVHCIAVLIFQLMGVQTHSPIPACPASCVCENPLLINCASLGLSKAPSHIPATATALDLSHNALHSLAPLGSGHMHLQGLQHLWLGNNSLESLSMCSGIQGILSTRSLTRRKQRCVSWAPDLQSLSADRNQLRCLPRGLGNIQSLKLLQLSHNRISEIGPADLAGCTHLTELHLQHNLINTIHPEAFKDLQKLKVLDLSYNLLATIPVPAYLSLRNLNVLVDISGNRWRCDCNLKTIRRWLRFDSELGNPAWEVVCFSPSHYAGNDLLYLEESDLACPQPVYNTPGVKKEVTVDEGMELILSCSTANQDFMHTHWWTPHGQISDNQRFLHISNTTEHDAGLYVCVSGYQEQHVSVFNLRVSKRVHDRRLRREAQIGSVELNGEDNGDIQRNVPAVRAVQQSQFVLAVCLSVFFTFIVAFILGVILRPILEKWYNHIRSKRNSTTSPSNSETLETRQRPYVNEGYSDTDDQEHEVHEGPRVTFGQVTEIQEQGGVPYYVTVEEGPSGSNTDYEKVEKQESLTKHIEVHKEVPLRQENKEMTCPRPTKNTKSTKRIQFEYIPDPEDTTELEERSISPASSHSGERKEPQMSYKQSVDSPTVSIYEEEDEQASTDHQATIPVFITDPFPLKMSELKEESVDELDPDLWNDSGESFSFTEGSPRSSSRVSHVAALDYPIIEKEMSVDVQYDRPSTCNSSESGESEGAPTEYTINPEDDEDSETQVSYSENDDIENRLSPFEEDTVIENQRTSTGVPFRQDTITLDPTDIHMTYTRGDSFDDEQFTEYKECFHSSNIKSDYKGEPTQYHVHPVYRTSRKKTSLMGEDRSHTSSCSEDDEDKQGDYPRRLQISLEHKVPSTEATPVISPDRLLKIDYDNSSSSTDIEDNRSKEKERGILKSLSALLFNKSGSETNKKDVQPEPNTATTNSKATGVYICNRQNI</sequence>
<dbReference type="InterPro" id="IPR036179">
    <property type="entry name" value="Ig-like_dom_sf"/>
</dbReference>
<feature type="compositionally biased region" description="Polar residues" evidence="7">
    <location>
        <begin position="612"/>
        <end position="622"/>
    </location>
</feature>
<dbReference type="Proteomes" id="UP000593565">
    <property type="component" value="Unassembled WGS sequence"/>
</dbReference>
<dbReference type="Gene3D" id="3.80.10.10">
    <property type="entry name" value="Ribonuclease Inhibitor"/>
    <property type="match status" value="2"/>
</dbReference>
<dbReference type="InterPro" id="IPR007110">
    <property type="entry name" value="Ig-like_dom"/>
</dbReference>
<dbReference type="EMBL" id="JAAGNN010000028">
    <property type="protein sequence ID" value="KAF4070914.1"/>
    <property type="molecule type" value="Genomic_DNA"/>
</dbReference>
<dbReference type="PROSITE" id="PS51450">
    <property type="entry name" value="LRR"/>
    <property type="match status" value="3"/>
</dbReference>
<dbReference type="Pfam" id="PF13855">
    <property type="entry name" value="LRR_8"/>
    <property type="match status" value="1"/>
</dbReference>
<dbReference type="GO" id="GO:0005886">
    <property type="term" value="C:plasma membrane"/>
    <property type="evidence" value="ECO:0007669"/>
    <property type="project" value="TreeGrafter"/>
</dbReference>
<protein>
    <recommendedName>
        <fullName evidence="9">Ig-like domain-containing protein</fullName>
    </recommendedName>
</protein>
<proteinExistence type="predicted"/>
<dbReference type="Pfam" id="PF00047">
    <property type="entry name" value="ig"/>
    <property type="match status" value="1"/>
</dbReference>
<dbReference type="PANTHER" id="PTHR24369">
    <property type="entry name" value="ANTIGEN BSP, PUTATIVE-RELATED"/>
    <property type="match status" value="1"/>
</dbReference>
<dbReference type="InterPro" id="IPR001611">
    <property type="entry name" value="Leu-rich_rpt"/>
</dbReference>
<evidence type="ECO:0000256" key="4">
    <source>
        <dbReference type="ARBA" id="ARBA00023157"/>
    </source>
</evidence>
<feature type="transmembrane region" description="Helical" evidence="8">
    <location>
        <begin position="12"/>
        <end position="36"/>
    </location>
</feature>
<evidence type="ECO:0000256" key="3">
    <source>
        <dbReference type="ARBA" id="ARBA00022737"/>
    </source>
</evidence>
<dbReference type="InterPro" id="IPR003591">
    <property type="entry name" value="Leu-rich_rpt_typical-subtyp"/>
</dbReference>
<dbReference type="SUPFAM" id="SSF52058">
    <property type="entry name" value="L domain-like"/>
    <property type="match status" value="1"/>
</dbReference>
<keyword evidence="11" id="KW-1185">Reference proteome</keyword>
<feature type="region of interest" description="Disordered" evidence="7">
    <location>
        <begin position="710"/>
        <end position="749"/>
    </location>
</feature>
<evidence type="ECO:0000256" key="8">
    <source>
        <dbReference type="SAM" id="Phobius"/>
    </source>
</evidence>
<dbReference type="SMART" id="SM00082">
    <property type="entry name" value="LRRCT"/>
    <property type="match status" value="1"/>
</dbReference>
<dbReference type="InterPro" id="IPR050541">
    <property type="entry name" value="LRR_TM_domain-containing"/>
</dbReference>
<keyword evidence="8" id="KW-0472">Membrane</keyword>
<keyword evidence="1" id="KW-0433">Leucine-rich repeat</keyword>
<dbReference type="SMART" id="SM00013">
    <property type="entry name" value="LRRNT"/>
    <property type="match status" value="1"/>
</dbReference>
<dbReference type="Pfam" id="PF00560">
    <property type="entry name" value="LRR_1"/>
    <property type="match status" value="1"/>
</dbReference>
<dbReference type="InterPro" id="IPR000372">
    <property type="entry name" value="LRRNT"/>
</dbReference>
<dbReference type="SMART" id="SM00409">
    <property type="entry name" value="IG"/>
    <property type="match status" value="1"/>
</dbReference>
<keyword evidence="2" id="KW-0732">Signal</keyword>
<dbReference type="SUPFAM" id="SSF48726">
    <property type="entry name" value="Immunoglobulin"/>
    <property type="match status" value="1"/>
</dbReference>
<dbReference type="InterPro" id="IPR032675">
    <property type="entry name" value="LRR_dom_sf"/>
</dbReference>
<evidence type="ECO:0000259" key="9">
    <source>
        <dbReference type="PROSITE" id="PS50835"/>
    </source>
</evidence>
<feature type="domain" description="Ig-like" evidence="9">
    <location>
        <begin position="301"/>
        <end position="377"/>
    </location>
</feature>
<evidence type="ECO:0000313" key="10">
    <source>
        <dbReference type="EMBL" id="KAF4070914.1"/>
    </source>
</evidence>
<feature type="transmembrane region" description="Helical" evidence="8">
    <location>
        <begin position="426"/>
        <end position="452"/>
    </location>
</feature>
<dbReference type="InterPro" id="IPR013783">
    <property type="entry name" value="Ig-like_fold"/>
</dbReference>